<dbReference type="Proteomes" id="UP000299102">
    <property type="component" value="Unassembled WGS sequence"/>
</dbReference>
<protein>
    <submittedName>
        <fullName evidence="1">Uncharacterized protein</fullName>
    </submittedName>
</protein>
<organism evidence="1 2">
    <name type="scientific">Eumeta variegata</name>
    <name type="common">Bagworm moth</name>
    <name type="synonym">Eumeta japonica</name>
    <dbReference type="NCBI Taxonomy" id="151549"/>
    <lineage>
        <taxon>Eukaryota</taxon>
        <taxon>Metazoa</taxon>
        <taxon>Ecdysozoa</taxon>
        <taxon>Arthropoda</taxon>
        <taxon>Hexapoda</taxon>
        <taxon>Insecta</taxon>
        <taxon>Pterygota</taxon>
        <taxon>Neoptera</taxon>
        <taxon>Endopterygota</taxon>
        <taxon>Lepidoptera</taxon>
        <taxon>Glossata</taxon>
        <taxon>Ditrysia</taxon>
        <taxon>Tineoidea</taxon>
        <taxon>Psychidae</taxon>
        <taxon>Oiketicinae</taxon>
        <taxon>Eumeta</taxon>
    </lineage>
</organism>
<evidence type="ECO:0000313" key="1">
    <source>
        <dbReference type="EMBL" id="GBP50471.1"/>
    </source>
</evidence>
<proteinExistence type="predicted"/>
<accession>A0A4C1WH28</accession>
<keyword evidence="2" id="KW-1185">Reference proteome</keyword>
<comment type="caution">
    <text evidence="1">The sequence shown here is derived from an EMBL/GenBank/DDBJ whole genome shotgun (WGS) entry which is preliminary data.</text>
</comment>
<name>A0A4C1WH28_EUMVA</name>
<reference evidence="1 2" key="1">
    <citation type="journal article" date="2019" name="Commun. Biol.">
        <title>The bagworm genome reveals a unique fibroin gene that provides high tensile strength.</title>
        <authorList>
            <person name="Kono N."/>
            <person name="Nakamura H."/>
            <person name="Ohtoshi R."/>
            <person name="Tomita M."/>
            <person name="Numata K."/>
            <person name="Arakawa K."/>
        </authorList>
    </citation>
    <scope>NUCLEOTIDE SEQUENCE [LARGE SCALE GENOMIC DNA]</scope>
</reference>
<sequence>MKECTFYVHGAVNLRTQRHIQNTHCLAWRDCECINQRCNNYTLSRQLGIRNCHLHHSKGREWRWNLEGGHYKWEAKTGCSGGKGYCGPD</sequence>
<dbReference type="EMBL" id="BGZK01000566">
    <property type="protein sequence ID" value="GBP50471.1"/>
    <property type="molecule type" value="Genomic_DNA"/>
</dbReference>
<gene>
    <name evidence="1" type="ORF">EVAR_96708_1</name>
</gene>
<dbReference type="AlphaFoldDB" id="A0A4C1WH28"/>
<evidence type="ECO:0000313" key="2">
    <source>
        <dbReference type="Proteomes" id="UP000299102"/>
    </source>
</evidence>